<dbReference type="GO" id="GO:0005829">
    <property type="term" value="C:cytosol"/>
    <property type="evidence" value="ECO:0007669"/>
    <property type="project" value="TreeGrafter"/>
</dbReference>
<evidence type="ECO:0000313" key="7">
    <source>
        <dbReference type="Proteomes" id="UP000178776"/>
    </source>
</evidence>
<keyword evidence="2 6" id="KW-0808">Transferase</keyword>
<accession>A0A1D9LCS6</accession>
<dbReference type="KEGG" id="cvc:BKX93_02950"/>
<proteinExistence type="predicted"/>
<dbReference type="GO" id="GO:0004314">
    <property type="term" value="F:[acyl-carrier-protein] S-malonyltransferase activity"/>
    <property type="evidence" value="ECO:0007669"/>
    <property type="project" value="UniProtKB-EC"/>
</dbReference>
<evidence type="ECO:0000313" key="6">
    <source>
        <dbReference type="EMBL" id="AOZ49062.1"/>
    </source>
</evidence>
<organism evidence="6 7">
    <name type="scientific">Chromobacterium vaccinii</name>
    <dbReference type="NCBI Taxonomy" id="1108595"/>
    <lineage>
        <taxon>Bacteria</taxon>
        <taxon>Pseudomonadati</taxon>
        <taxon>Pseudomonadota</taxon>
        <taxon>Betaproteobacteria</taxon>
        <taxon>Neisseriales</taxon>
        <taxon>Chromobacteriaceae</taxon>
        <taxon>Chromobacterium</taxon>
    </lineage>
</organism>
<dbReference type="EC" id="2.3.1.39" evidence="1"/>
<dbReference type="Gene3D" id="3.40.366.10">
    <property type="entry name" value="Malonyl-Coenzyme A Acyl Carrier Protein, domain 2"/>
    <property type="match status" value="1"/>
</dbReference>
<gene>
    <name evidence="6" type="ORF">BKX93_02950</name>
</gene>
<dbReference type="GO" id="GO:0006633">
    <property type="term" value="P:fatty acid biosynthetic process"/>
    <property type="evidence" value="ECO:0007669"/>
    <property type="project" value="TreeGrafter"/>
</dbReference>
<evidence type="ECO:0000256" key="4">
    <source>
        <dbReference type="ARBA" id="ARBA00048462"/>
    </source>
</evidence>
<dbReference type="SUPFAM" id="SSF55048">
    <property type="entry name" value="Probable ACP-binding domain of malonyl-CoA ACP transacylase"/>
    <property type="match status" value="1"/>
</dbReference>
<dbReference type="InterPro" id="IPR050858">
    <property type="entry name" value="Mal-CoA-ACP_Trans/PKS_FabD"/>
</dbReference>
<comment type="catalytic activity">
    <reaction evidence="4">
        <text>holo-[ACP] + malonyl-CoA = malonyl-[ACP] + CoA</text>
        <dbReference type="Rhea" id="RHEA:41792"/>
        <dbReference type="Rhea" id="RHEA-COMP:9623"/>
        <dbReference type="Rhea" id="RHEA-COMP:9685"/>
        <dbReference type="ChEBI" id="CHEBI:57287"/>
        <dbReference type="ChEBI" id="CHEBI:57384"/>
        <dbReference type="ChEBI" id="CHEBI:64479"/>
        <dbReference type="ChEBI" id="CHEBI:78449"/>
        <dbReference type="EC" id="2.3.1.39"/>
    </reaction>
</comment>
<dbReference type="InterPro" id="IPR016036">
    <property type="entry name" value="Malonyl_transacylase_ACP-bd"/>
</dbReference>
<dbReference type="AlphaFoldDB" id="A0A1D9LCS6"/>
<dbReference type="InterPro" id="IPR001227">
    <property type="entry name" value="Ac_transferase_dom_sf"/>
</dbReference>
<dbReference type="PANTHER" id="PTHR42681:SF1">
    <property type="entry name" value="MALONYL-COA-ACYL CARRIER PROTEIN TRANSACYLASE, MITOCHONDRIAL"/>
    <property type="match status" value="1"/>
</dbReference>
<dbReference type="NCBIfam" id="TIGR00128">
    <property type="entry name" value="fabD"/>
    <property type="match status" value="1"/>
</dbReference>
<dbReference type="SUPFAM" id="SSF52151">
    <property type="entry name" value="FabD/lysophospholipase-like"/>
    <property type="match status" value="1"/>
</dbReference>
<dbReference type="RefSeq" id="WP_070978664.1">
    <property type="nucleotide sequence ID" value="NZ_CP017707.1"/>
</dbReference>
<keyword evidence="3" id="KW-0012">Acyltransferase</keyword>
<dbReference type="Pfam" id="PF00698">
    <property type="entry name" value="Acyl_transf_1"/>
    <property type="match status" value="1"/>
</dbReference>
<dbReference type="Gene3D" id="3.30.70.250">
    <property type="entry name" value="Malonyl-CoA ACP transacylase, ACP-binding"/>
    <property type="match status" value="1"/>
</dbReference>
<dbReference type="SMART" id="SM00827">
    <property type="entry name" value="PKS_AT"/>
    <property type="match status" value="1"/>
</dbReference>
<evidence type="ECO:0000256" key="1">
    <source>
        <dbReference type="ARBA" id="ARBA00013258"/>
    </source>
</evidence>
<dbReference type="InterPro" id="IPR016035">
    <property type="entry name" value="Acyl_Trfase/lysoPLipase"/>
</dbReference>
<dbReference type="EMBL" id="CP017707">
    <property type="protein sequence ID" value="AOZ49062.1"/>
    <property type="molecule type" value="Genomic_DNA"/>
</dbReference>
<reference evidence="6 7" key="1">
    <citation type="submission" date="2016-10" db="EMBL/GenBank/DDBJ databases">
        <title>Chromobacterium muskegensis sp. nov., an insecticidal bacterium isolated from Sphagnum bogs.</title>
        <authorList>
            <person name="Sparks M.E."/>
            <person name="Blackburn M.B."/>
            <person name="Gundersen-Rindal D.E."/>
            <person name="Mitchell A."/>
            <person name="Farrar R."/>
            <person name="Kuhar D."/>
        </authorList>
    </citation>
    <scope>NUCLEOTIDE SEQUENCE [LARGE SCALE GENOMIC DNA]</scope>
    <source>
        <strain evidence="6 7">21-1</strain>
    </source>
</reference>
<dbReference type="Proteomes" id="UP000178776">
    <property type="component" value="Chromosome"/>
</dbReference>
<sequence>MKVFMFPGQGSQYKGMGGDLFDGFKDLADKADGILGYSLRELCIDDPRGELNQTRFTQPALYVVNALSYFRKLEEGSGKPDFLAGHSLGEFNALMAAGCYDFETGLKLVQKRGELMGEVSNGAMAAIVNAGKEEIESALAENGLSNVFIANYNTPSQIVISGQADEIARAEQLFQRGKMRYYPLNTSGAFHTRFMLPAKEAFSKFLKQFKFAKPQIPVIANYSARPYEDKKIADTLSRQIASTVRWSESIQYLLETAAERGQDAAFEEMGAGDVLTRLVYGIKQQMPASTGQAAEKPAEEAAQAEQSASGQATESAADKVAAWNRGHPIGSKVKTSMEGYPELETRTEAMVLFGHRAAVYMKGYNGYFDLDEVSPA</sequence>
<feature type="domain" description="Malonyl-CoA:ACP transacylase (MAT)" evidence="5">
    <location>
        <begin position="5"/>
        <end position="327"/>
    </location>
</feature>
<evidence type="ECO:0000256" key="3">
    <source>
        <dbReference type="ARBA" id="ARBA00023315"/>
    </source>
</evidence>
<protein>
    <recommendedName>
        <fullName evidence="1">[acyl-carrier-protein] S-malonyltransferase</fullName>
        <ecNumber evidence="1">2.3.1.39</ecNumber>
    </recommendedName>
</protein>
<dbReference type="STRING" id="1108595.BKX93_02950"/>
<name>A0A1D9LCS6_9NEIS</name>
<dbReference type="GeneID" id="68840171"/>
<dbReference type="PANTHER" id="PTHR42681">
    <property type="entry name" value="MALONYL-COA-ACYL CARRIER PROTEIN TRANSACYLASE, MITOCHONDRIAL"/>
    <property type="match status" value="1"/>
</dbReference>
<dbReference type="InterPro" id="IPR004410">
    <property type="entry name" value="Malonyl_CoA-ACP_transAc_FabD"/>
</dbReference>
<evidence type="ECO:0000256" key="2">
    <source>
        <dbReference type="ARBA" id="ARBA00022679"/>
    </source>
</evidence>
<dbReference type="InterPro" id="IPR014043">
    <property type="entry name" value="Acyl_transferase_dom"/>
</dbReference>
<evidence type="ECO:0000259" key="5">
    <source>
        <dbReference type="SMART" id="SM00827"/>
    </source>
</evidence>